<proteinExistence type="predicted"/>
<protein>
    <submittedName>
        <fullName evidence="2">Uncharacterized protein</fullName>
    </submittedName>
</protein>
<feature type="compositionally biased region" description="Basic residues" evidence="1">
    <location>
        <begin position="74"/>
        <end position="85"/>
    </location>
</feature>
<dbReference type="Proteomes" id="UP001321786">
    <property type="component" value="Chromosome"/>
</dbReference>
<evidence type="ECO:0000313" key="3">
    <source>
        <dbReference type="Proteomes" id="UP001321786"/>
    </source>
</evidence>
<dbReference type="KEGG" id="hprf:HLPR_16800"/>
<dbReference type="AlphaFoldDB" id="A0AAU9E432"/>
<dbReference type="EMBL" id="AP028654">
    <property type="protein sequence ID" value="BEP29349.1"/>
    <property type="molecule type" value="Genomic_DNA"/>
</dbReference>
<accession>A0AAU9E432</accession>
<sequence>MPLRPIDMQVSLPKVQDNKASRETVVNKDANALQQSQAQSKKEAVSKQQKILKNEKKEDSKIKKDKHVKDSLSKGKKKKEKKKKKSGSEIDKVETKKSLTYHKFDMKI</sequence>
<feature type="region of interest" description="Disordered" evidence="1">
    <location>
        <begin position="1"/>
        <end position="96"/>
    </location>
</feature>
<organism evidence="2 3">
    <name type="scientific">Helicovermis profundi</name>
    <dbReference type="NCBI Taxonomy" id="3065157"/>
    <lineage>
        <taxon>Bacteria</taxon>
        <taxon>Bacillati</taxon>
        <taxon>Bacillota</taxon>
        <taxon>Clostridia</taxon>
        <taxon>Helicovermis</taxon>
    </lineage>
</organism>
<feature type="compositionally biased region" description="Basic and acidic residues" evidence="1">
    <location>
        <begin position="16"/>
        <end position="26"/>
    </location>
</feature>
<name>A0AAU9E432_9FIRM</name>
<feature type="compositionally biased region" description="Basic and acidic residues" evidence="1">
    <location>
        <begin position="52"/>
        <end position="73"/>
    </location>
</feature>
<evidence type="ECO:0000313" key="2">
    <source>
        <dbReference type="EMBL" id="BEP29349.1"/>
    </source>
</evidence>
<feature type="compositionally biased region" description="Basic and acidic residues" evidence="1">
    <location>
        <begin position="86"/>
        <end position="96"/>
    </location>
</feature>
<dbReference type="RefSeq" id="WP_338534987.1">
    <property type="nucleotide sequence ID" value="NZ_AP028654.1"/>
</dbReference>
<keyword evidence="3" id="KW-1185">Reference proteome</keyword>
<evidence type="ECO:0000256" key="1">
    <source>
        <dbReference type="SAM" id="MobiDB-lite"/>
    </source>
</evidence>
<reference evidence="2 3" key="1">
    <citation type="submission" date="2023-08" db="EMBL/GenBank/DDBJ databases">
        <title>Helicovermis profunda gen. nov., sp. nov., a novel mesophilic, fermentative bacterium within the Bacillota from a deep-sea hydrothermal vent chimney.</title>
        <authorList>
            <person name="Miyazaki U."/>
            <person name="Mizutani D."/>
            <person name="Hashimoto Y."/>
            <person name="Tame A."/>
            <person name="Sawayama S."/>
            <person name="Miyazaki J."/>
            <person name="Takai K."/>
            <person name="Nakagawa S."/>
        </authorList>
    </citation>
    <scope>NUCLEOTIDE SEQUENCE [LARGE SCALE GENOMIC DNA]</scope>
    <source>
        <strain evidence="2 3">S502</strain>
    </source>
</reference>
<gene>
    <name evidence="2" type="ORF">HLPR_16800</name>
</gene>